<evidence type="ECO:0000256" key="1">
    <source>
        <dbReference type="ARBA" id="ARBA00023015"/>
    </source>
</evidence>
<feature type="compositionally biased region" description="Low complexity" evidence="6">
    <location>
        <begin position="170"/>
        <end position="184"/>
    </location>
</feature>
<protein>
    <recommendedName>
        <fullName evidence="7">BHLH domain-containing protein</fullName>
    </recommendedName>
</protein>
<dbReference type="Pfam" id="PF00010">
    <property type="entry name" value="HLH"/>
    <property type="match status" value="1"/>
</dbReference>
<accession>A0A1X2IFE6</accession>
<keyword evidence="3" id="KW-0010">Activator</keyword>
<evidence type="ECO:0000256" key="3">
    <source>
        <dbReference type="ARBA" id="ARBA00023159"/>
    </source>
</evidence>
<dbReference type="InterPro" id="IPR036638">
    <property type="entry name" value="HLH_DNA-bd_sf"/>
</dbReference>
<dbReference type="InterPro" id="IPR011598">
    <property type="entry name" value="bHLH_dom"/>
</dbReference>
<feature type="domain" description="BHLH" evidence="7">
    <location>
        <begin position="25"/>
        <end position="77"/>
    </location>
</feature>
<dbReference type="AlphaFoldDB" id="A0A1X2IFE6"/>
<keyword evidence="4" id="KW-0804">Transcription</keyword>
<dbReference type="PANTHER" id="PTHR10328:SF3">
    <property type="entry name" value="PROTEIN MAX"/>
    <property type="match status" value="1"/>
</dbReference>
<dbReference type="OrthoDB" id="8964853at2759"/>
<feature type="compositionally biased region" description="Basic residues" evidence="6">
    <location>
        <begin position="155"/>
        <end position="165"/>
    </location>
</feature>
<feature type="region of interest" description="Disordered" evidence="6">
    <location>
        <begin position="149"/>
        <end position="189"/>
    </location>
</feature>
<evidence type="ECO:0000313" key="9">
    <source>
        <dbReference type="Proteomes" id="UP000193560"/>
    </source>
</evidence>
<feature type="region of interest" description="Disordered" evidence="6">
    <location>
        <begin position="105"/>
        <end position="137"/>
    </location>
</feature>
<evidence type="ECO:0000313" key="8">
    <source>
        <dbReference type="EMBL" id="ORZ15623.1"/>
    </source>
</evidence>
<dbReference type="PANTHER" id="PTHR10328">
    <property type="entry name" value="PROTEIN MAX MYC-ASSOCIATED FACTOR X"/>
    <property type="match status" value="1"/>
</dbReference>
<proteinExistence type="predicted"/>
<dbReference type="GO" id="GO:0003700">
    <property type="term" value="F:DNA-binding transcription factor activity"/>
    <property type="evidence" value="ECO:0007669"/>
    <property type="project" value="TreeGrafter"/>
</dbReference>
<sequence length="307" mass="34732">MPSIDDEDGYDSSPPFAKKTLSKAERRAEHNAIERARRESLNNKFQQLAQALPNLMNYRRPSKSQIVEKALDWVKKSISREERYRYQVIQLQKENKKLLAQLTTANPTSDTITSPTPSPSASISTPTPSDNRHQQHRHTYDPHVFQQHQQYYQQQHHRNHYHHQNTPHPSVSATTESSSSSSSVQHHLSDFTTSSATTTAQTAVSSAADFHHPFLYDLPAPSSWLPPHQNTPSSLSSHTYGSMDDLNHSYDKKDIDPAVFQSPPSTDFYLDTMMMPGQNSNRLPPSPGFIQPTASRSTPAFSSSRRR</sequence>
<evidence type="ECO:0000256" key="4">
    <source>
        <dbReference type="ARBA" id="ARBA00023163"/>
    </source>
</evidence>
<dbReference type="GO" id="GO:0045944">
    <property type="term" value="P:positive regulation of transcription by RNA polymerase II"/>
    <property type="evidence" value="ECO:0007669"/>
    <property type="project" value="TreeGrafter"/>
</dbReference>
<organism evidence="8 9">
    <name type="scientific">Absidia repens</name>
    <dbReference type="NCBI Taxonomy" id="90262"/>
    <lineage>
        <taxon>Eukaryota</taxon>
        <taxon>Fungi</taxon>
        <taxon>Fungi incertae sedis</taxon>
        <taxon>Mucoromycota</taxon>
        <taxon>Mucoromycotina</taxon>
        <taxon>Mucoromycetes</taxon>
        <taxon>Mucorales</taxon>
        <taxon>Cunninghamellaceae</taxon>
        <taxon>Absidia</taxon>
    </lineage>
</organism>
<evidence type="ECO:0000259" key="7">
    <source>
        <dbReference type="PROSITE" id="PS50888"/>
    </source>
</evidence>
<keyword evidence="9" id="KW-1185">Reference proteome</keyword>
<comment type="caution">
    <text evidence="8">The sequence shown here is derived from an EMBL/GenBank/DDBJ whole genome shotgun (WGS) entry which is preliminary data.</text>
</comment>
<keyword evidence="5" id="KW-0539">Nucleus</keyword>
<feature type="compositionally biased region" description="Polar residues" evidence="6">
    <location>
        <begin position="292"/>
        <end position="307"/>
    </location>
</feature>
<feature type="compositionally biased region" description="Acidic residues" evidence="6">
    <location>
        <begin position="1"/>
        <end position="10"/>
    </location>
</feature>
<dbReference type="GO" id="GO:0046983">
    <property type="term" value="F:protein dimerization activity"/>
    <property type="evidence" value="ECO:0007669"/>
    <property type="project" value="InterPro"/>
</dbReference>
<reference evidence="8 9" key="1">
    <citation type="submission" date="2016-07" db="EMBL/GenBank/DDBJ databases">
        <title>Pervasive Adenine N6-methylation of Active Genes in Fungi.</title>
        <authorList>
            <consortium name="DOE Joint Genome Institute"/>
            <person name="Mondo S.J."/>
            <person name="Dannebaum R.O."/>
            <person name="Kuo R.C."/>
            <person name="Labutti K."/>
            <person name="Haridas S."/>
            <person name="Kuo A."/>
            <person name="Salamov A."/>
            <person name="Ahrendt S.R."/>
            <person name="Lipzen A."/>
            <person name="Sullivan W."/>
            <person name="Andreopoulos W.B."/>
            <person name="Clum A."/>
            <person name="Lindquist E."/>
            <person name="Daum C."/>
            <person name="Ramamoorthy G.K."/>
            <person name="Gryganskyi A."/>
            <person name="Culley D."/>
            <person name="Magnuson J.K."/>
            <person name="James T.Y."/>
            <person name="O'Malley M.A."/>
            <person name="Stajich J.E."/>
            <person name="Spatafora J.W."/>
            <person name="Visel A."/>
            <person name="Grigoriev I.V."/>
        </authorList>
    </citation>
    <scope>NUCLEOTIDE SEQUENCE [LARGE SCALE GENOMIC DNA]</scope>
    <source>
        <strain evidence="8 9">NRRL 1336</strain>
    </source>
</reference>
<evidence type="ECO:0000256" key="5">
    <source>
        <dbReference type="ARBA" id="ARBA00023242"/>
    </source>
</evidence>
<dbReference type="GO" id="GO:0090575">
    <property type="term" value="C:RNA polymerase II transcription regulator complex"/>
    <property type="evidence" value="ECO:0007669"/>
    <property type="project" value="TreeGrafter"/>
</dbReference>
<keyword evidence="1" id="KW-0805">Transcription regulation</keyword>
<dbReference type="GO" id="GO:0003677">
    <property type="term" value="F:DNA binding"/>
    <property type="evidence" value="ECO:0007669"/>
    <property type="project" value="UniProtKB-KW"/>
</dbReference>
<dbReference type="STRING" id="90262.A0A1X2IFE6"/>
<keyword evidence="2" id="KW-0238">DNA-binding</keyword>
<feature type="region of interest" description="Disordered" evidence="6">
    <location>
        <begin position="1"/>
        <end position="30"/>
    </location>
</feature>
<evidence type="ECO:0000256" key="6">
    <source>
        <dbReference type="SAM" id="MobiDB-lite"/>
    </source>
</evidence>
<gene>
    <name evidence="8" type="ORF">BCR42DRAFT_437892</name>
</gene>
<dbReference type="PROSITE" id="PS50888">
    <property type="entry name" value="BHLH"/>
    <property type="match status" value="1"/>
</dbReference>
<feature type="compositionally biased region" description="Low complexity" evidence="6">
    <location>
        <begin position="107"/>
        <end position="129"/>
    </location>
</feature>
<name>A0A1X2IFE6_9FUNG</name>
<evidence type="ECO:0000256" key="2">
    <source>
        <dbReference type="ARBA" id="ARBA00023125"/>
    </source>
</evidence>
<feature type="region of interest" description="Disordered" evidence="6">
    <location>
        <begin position="269"/>
        <end position="307"/>
    </location>
</feature>
<dbReference type="EMBL" id="MCGE01000012">
    <property type="protein sequence ID" value="ORZ15623.1"/>
    <property type="molecule type" value="Genomic_DNA"/>
</dbReference>
<dbReference type="Proteomes" id="UP000193560">
    <property type="component" value="Unassembled WGS sequence"/>
</dbReference>
<dbReference type="Gene3D" id="4.10.280.10">
    <property type="entry name" value="Helix-loop-helix DNA-binding domain"/>
    <property type="match status" value="1"/>
</dbReference>
<dbReference type="SMART" id="SM00353">
    <property type="entry name" value="HLH"/>
    <property type="match status" value="1"/>
</dbReference>
<dbReference type="SUPFAM" id="SSF47459">
    <property type="entry name" value="HLH, helix-loop-helix DNA-binding domain"/>
    <property type="match status" value="1"/>
</dbReference>